<gene>
    <name evidence="3" type="primary">lipM</name>
    <name evidence="5" type="ORF">CVV65_07690</name>
</gene>
<dbReference type="HAMAP" id="MF_02118">
    <property type="entry name" value="LipM"/>
    <property type="match status" value="1"/>
</dbReference>
<reference evidence="6" key="1">
    <citation type="submission" date="2017-11" db="EMBL/GenBank/DDBJ databases">
        <title>Complete Genome Sequence of Kyrpidia sp. Strain EA-1, a thermophilic, hydrogen-oxidizing Bacterium, isolated from the Azores.</title>
        <authorList>
            <person name="Reiner J.E."/>
            <person name="Lapp C.J."/>
            <person name="Bunk B."/>
            <person name="Gescher J."/>
        </authorList>
    </citation>
    <scope>NUCLEOTIDE SEQUENCE [LARGE SCALE GENOMIC DNA]</scope>
    <source>
        <strain evidence="6">EA-1</strain>
    </source>
</reference>
<dbReference type="InterPro" id="IPR050664">
    <property type="entry name" value="Octanoyltrans_LipM/LipL"/>
</dbReference>
<feature type="domain" description="BPL/LPL catalytic" evidence="4">
    <location>
        <begin position="31"/>
        <end position="245"/>
    </location>
</feature>
<keyword evidence="6" id="KW-1185">Reference proteome</keyword>
<accession>A0A2K8N660</accession>
<comment type="miscellaneous">
    <text evidence="3">In the reaction, the free carboxyl group of octanoic acid is attached via an amide linkage to the epsilon-amino group of a specific lysine residue of lipoyl domains of lipoate-dependent enzymes. The reaction proceeds via an octanoyl-thioester enzyme intermediate.</text>
</comment>
<dbReference type="PANTHER" id="PTHR43679:SF2">
    <property type="entry name" value="OCTANOYL-[GCVH]:PROTEIN N-OCTANOYLTRANSFERASE"/>
    <property type="match status" value="1"/>
</dbReference>
<evidence type="ECO:0000313" key="5">
    <source>
        <dbReference type="EMBL" id="ATY84816.1"/>
    </source>
</evidence>
<dbReference type="AlphaFoldDB" id="A0A2K8N660"/>
<dbReference type="EC" id="2.3.1.181" evidence="3"/>
<evidence type="ECO:0000256" key="2">
    <source>
        <dbReference type="ARBA" id="ARBA00023315"/>
    </source>
</evidence>
<comment type="catalytic activity">
    <reaction evidence="3">
        <text>octanoyl-[ACP] + L-lysyl-[protein] = N(6)-octanoyl-L-lysyl-[protein] + holo-[ACP] + H(+)</text>
        <dbReference type="Rhea" id="RHEA:17665"/>
        <dbReference type="Rhea" id="RHEA-COMP:9636"/>
        <dbReference type="Rhea" id="RHEA-COMP:9685"/>
        <dbReference type="Rhea" id="RHEA-COMP:9752"/>
        <dbReference type="Rhea" id="RHEA-COMP:9928"/>
        <dbReference type="ChEBI" id="CHEBI:15378"/>
        <dbReference type="ChEBI" id="CHEBI:29969"/>
        <dbReference type="ChEBI" id="CHEBI:64479"/>
        <dbReference type="ChEBI" id="CHEBI:78463"/>
        <dbReference type="ChEBI" id="CHEBI:78809"/>
        <dbReference type="EC" id="2.3.1.181"/>
    </reaction>
</comment>
<dbReference type="CDD" id="cd16443">
    <property type="entry name" value="LplA"/>
    <property type="match status" value="1"/>
</dbReference>
<keyword evidence="2 3" id="KW-0012">Acyltransferase</keyword>
<dbReference type="InterPro" id="IPR045864">
    <property type="entry name" value="aa-tRNA-synth_II/BPL/LPL"/>
</dbReference>
<dbReference type="Proteomes" id="UP000231932">
    <property type="component" value="Chromosome"/>
</dbReference>
<evidence type="ECO:0000259" key="4">
    <source>
        <dbReference type="PROSITE" id="PS51733"/>
    </source>
</evidence>
<evidence type="ECO:0000256" key="3">
    <source>
        <dbReference type="HAMAP-Rule" id="MF_02118"/>
    </source>
</evidence>
<dbReference type="GO" id="GO:0033819">
    <property type="term" value="F:lipoyl(octanoyl) transferase activity"/>
    <property type="evidence" value="ECO:0007669"/>
    <property type="project" value="UniProtKB-UniRule"/>
</dbReference>
<comment type="similarity">
    <text evidence="3">Belongs to the octanoyltransferase LipM family.</text>
</comment>
<dbReference type="Pfam" id="PF21948">
    <property type="entry name" value="LplA-B_cat"/>
    <property type="match status" value="1"/>
</dbReference>
<name>A0A2K8N660_9BACL</name>
<dbReference type="Gene3D" id="3.30.930.10">
    <property type="entry name" value="Bira Bifunctional Protein, Domain 2"/>
    <property type="match status" value="1"/>
</dbReference>
<dbReference type="GO" id="GO:0009249">
    <property type="term" value="P:protein lipoylation"/>
    <property type="evidence" value="ECO:0007669"/>
    <property type="project" value="UniProtKB-UniRule"/>
</dbReference>
<keyword evidence="1 3" id="KW-0808">Transferase</keyword>
<protein>
    <recommendedName>
        <fullName evidence="3">Octanoyltransferase LipM</fullName>
        <ecNumber evidence="3">2.3.1.181</ecNumber>
    </recommendedName>
    <alternativeName>
        <fullName evidence="3">Octanoyl-[acyl-carrier-protein]:[GcvH] N-octanoyltransferase</fullName>
    </alternativeName>
</protein>
<comment type="function">
    <text evidence="3">Catalyzes the transfer of endogenously produced octanoic acid from octanoyl-acyl-carrier-protein onto the lipoyl domain of GcvH, an intermediate carrier during protein lipoylation.</text>
</comment>
<dbReference type="EMBL" id="CP024955">
    <property type="protein sequence ID" value="ATY84816.1"/>
    <property type="molecule type" value="Genomic_DNA"/>
</dbReference>
<feature type="site" description="Lowers pKa of active site Cys" evidence="3">
    <location>
        <position position="162"/>
    </location>
</feature>
<dbReference type="PANTHER" id="PTHR43679">
    <property type="entry name" value="OCTANOYLTRANSFERASE LIPM-RELATED"/>
    <property type="match status" value="1"/>
</dbReference>
<dbReference type="KEGG" id="kyr:CVV65_07690"/>
<feature type="active site" description="Acyl-thioester intermediate" evidence="3">
    <location>
        <position position="147"/>
    </location>
</feature>
<evidence type="ECO:0000313" key="6">
    <source>
        <dbReference type="Proteomes" id="UP000231932"/>
    </source>
</evidence>
<comment type="subunit">
    <text evidence="3">Monomer.</text>
</comment>
<dbReference type="SUPFAM" id="SSF55681">
    <property type="entry name" value="Class II aaRS and biotin synthetases"/>
    <property type="match status" value="1"/>
</dbReference>
<proteinExistence type="inferred from homology"/>
<comment type="pathway">
    <text evidence="3">Protein modification; protein lipoylation via endogenous pathway; protein N(6)-(lipoyl)lysine from octanoyl-[acyl-carrier-protein].</text>
</comment>
<dbReference type="GO" id="GO:0009107">
    <property type="term" value="P:lipoate biosynthetic process"/>
    <property type="evidence" value="ECO:0007669"/>
    <property type="project" value="UniProtKB-UniRule"/>
</dbReference>
<evidence type="ECO:0000256" key="1">
    <source>
        <dbReference type="ARBA" id="ARBA00022679"/>
    </source>
</evidence>
<dbReference type="PROSITE" id="PS51733">
    <property type="entry name" value="BPL_LPL_CATALYTIC"/>
    <property type="match status" value="1"/>
</dbReference>
<dbReference type="InterPro" id="IPR024898">
    <property type="entry name" value="LipM"/>
</dbReference>
<sequence>MQNWRLLHTGKGSAAFNMAVDEAVMIAHSKGEVPPTLRLYGWDPPTLSIGYFQRAGKEVDFEALSARGYGFVRRPTGGRAVLHDKEVTYSVVVSESYPEMPGSVTESYRVISEGLVRGLRKLGFDAHFARPDEEGRQRLAAPSSAACFDSPSWYEVVVEGKKLVGSAQTRQRGVILQHGSILLDLDPEALFAVLRFPSDRVRERLRRTFEEHAVSLRDLAGAPVSAERVEEALAEGFAEALGARLEPGELTAQERETAEQLMAKYLGDEWNYRK</sequence>
<dbReference type="InterPro" id="IPR004143">
    <property type="entry name" value="BPL_LPL_catalytic"/>
</dbReference>
<organism evidence="5 6">
    <name type="scientific">Kyrpidia spormannii</name>
    <dbReference type="NCBI Taxonomy" id="2055160"/>
    <lineage>
        <taxon>Bacteria</taxon>
        <taxon>Bacillati</taxon>
        <taxon>Bacillota</taxon>
        <taxon>Bacilli</taxon>
        <taxon>Bacillales</taxon>
        <taxon>Alicyclobacillaceae</taxon>
        <taxon>Kyrpidia</taxon>
    </lineage>
</organism>